<feature type="transmembrane region" description="Helical" evidence="2">
    <location>
        <begin position="224"/>
        <end position="243"/>
    </location>
</feature>
<dbReference type="EMBL" id="FZOO01000001">
    <property type="protein sequence ID" value="SNS01157.1"/>
    <property type="molecule type" value="Genomic_DNA"/>
</dbReference>
<evidence type="ECO:0000313" key="4">
    <source>
        <dbReference type="EMBL" id="SNS01157.1"/>
    </source>
</evidence>
<keyword evidence="2" id="KW-1133">Transmembrane helix</keyword>
<keyword evidence="4" id="KW-0808">Transferase</keyword>
<feature type="transmembrane region" description="Helical" evidence="2">
    <location>
        <begin position="250"/>
        <end position="267"/>
    </location>
</feature>
<feature type="transmembrane region" description="Helical" evidence="2">
    <location>
        <begin position="85"/>
        <end position="109"/>
    </location>
</feature>
<keyword evidence="4" id="KW-0012">Acyltransferase</keyword>
<dbReference type="Pfam" id="PF01757">
    <property type="entry name" value="Acyl_transf_3"/>
    <property type="match status" value="1"/>
</dbReference>
<dbReference type="GO" id="GO:0016787">
    <property type="term" value="F:hydrolase activity"/>
    <property type="evidence" value="ECO:0007669"/>
    <property type="project" value="UniProtKB-KW"/>
</dbReference>
<dbReference type="GO" id="GO:0016020">
    <property type="term" value="C:membrane"/>
    <property type="evidence" value="ECO:0007669"/>
    <property type="project" value="TreeGrafter"/>
</dbReference>
<feature type="region of interest" description="Disordered" evidence="1">
    <location>
        <begin position="392"/>
        <end position="442"/>
    </location>
</feature>
<feature type="transmembrane region" description="Helical" evidence="2">
    <location>
        <begin position="173"/>
        <end position="193"/>
    </location>
</feature>
<keyword evidence="5" id="KW-1185">Reference proteome</keyword>
<dbReference type="PANTHER" id="PTHR23028:SF53">
    <property type="entry name" value="ACYL_TRANSF_3 DOMAIN-CONTAINING PROTEIN"/>
    <property type="match status" value="1"/>
</dbReference>
<protein>
    <submittedName>
        <fullName evidence="4">Peptidoglycan/LPS O-acetylase OafA/YrhL, contains acyltransferase and SGNH-hydrolase domains</fullName>
    </submittedName>
</protein>
<dbReference type="InterPro" id="IPR002656">
    <property type="entry name" value="Acyl_transf_3_dom"/>
</dbReference>
<organism evidence="4 5">
    <name type="scientific">Geodermatophilus pulveris</name>
    <dbReference type="NCBI Taxonomy" id="1564159"/>
    <lineage>
        <taxon>Bacteria</taxon>
        <taxon>Bacillati</taxon>
        <taxon>Actinomycetota</taxon>
        <taxon>Actinomycetes</taxon>
        <taxon>Geodermatophilales</taxon>
        <taxon>Geodermatophilaceae</taxon>
        <taxon>Geodermatophilus</taxon>
    </lineage>
</organism>
<feature type="transmembrane region" description="Helical" evidence="2">
    <location>
        <begin position="312"/>
        <end position="328"/>
    </location>
</feature>
<keyword evidence="4" id="KW-0378">Hydrolase</keyword>
<evidence type="ECO:0000313" key="5">
    <source>
        <dbReference type="Proteomes" id="UP000198373"/>
    </source>
</evidence>
<keyword evidence="2" id="KW-0812">Transmembrane</keyword>
<proteinExistence type="predicted"/>
<dbReference type="Proteomes" id="UP000198373">
    <property type="component" value="Unassembled WGS sequence"/>
</dbReference>
<keyword evidence="2" id="KW-0472">Membrane</keyword>
<reference evidence="5" key="1">
    <citation type="submission" date="2017-06" db="EMBL/GenBank/DDBJ databases">
        <authorList>
            <person name="Varghese N."/>
            <person name="Submissions S."/>
        </authorList>
    </citation>
    <scope>NUCLEOTIDE SEQUENCE [LARGE SCALE GENOMIC DNA]</scope>
    <source>
        <strain evidence="5">DSM 46839</strain>
    </source>
</reference>
<evidence type="ECO:0000259" key="3">
    <source>
        <dbReference type="Pfam" id="PF01757"/>
    </source>
</evidence>
<evidence type="ECO:0000256" key="1">
    <source>
        <dbReference type="SAM" id="MobiDB-lite"/>
    </source>
</evidence>
<accession>A0A239AZX8</accession>
<dbReference type="AlphaFoldDB" id="A0A239AZX8"/>
<feature type="transmembrane region" description="Helical" evidence="2">
    <location>
        <begin position="46"/>
        <end position="65"/>
    </location>
</feature>
<dbReference type="PANTHER" id="PTHR23028">
    <property type="entry name" value="ACETYLTRANSFERASE"/>
    <property type="match status" value="1"/>
</dbReference>
<feature type="transmembrane region" description="Helical" evidence="2">
    <location>
        <begin position="121"/>
        <end position="143"/>
    </location>
</feature>
<feature type="transmembrane region" description="Helical" evidence="2">
    <location>
        <begin position="348"/>
        <end position="368"/>
    </location>
</feature>
<dbReference type="GO" id="GO:0016747">
    <property type="term" value="F:acyltransferase activity, transferring groups other than amino-acyl groups"/>
    <property type="evidence" value="ECO:0007669"/>
    <property type="project" value="InterPro"/>
</dbReference>
<dbReference type="GO" id="GO:0009103">
    <property type="term" value="P:lipopolysaccharide biosynthetic process"/>
    <property type="evidence" value="ECO:0007669"/>
    <property type="project" value="TreeGrafter"/>
</dbReference>
<feature type="transmembrane region" description="Helical" evidence="2">
    <location>
        <begin position="287"/>
        <end position="305"/>
    </location>
</feature>
<dbReference type="InterPro" id="IPR050879">
    <property type="entry name" value="Acyltransferase_3"/>
</dbReference>
<name>A0A239AZX8_9ACTN</name>
<evidence type="ECO:0000256" key="2">
    <source>
        <dbReference type="SAM" id="Phobius"/>
    </source>
</evidence>
<gene>
    <name evidence="4" type="ORF">SAMN06893096_101344</name>
</gene>
<feature type="domain" description="Acyltransferase 3" evidence="3">
    <location>
        <begin position="47"/>
        <end position="364"/>
    </location>
</feature>
<feature type="transmembrane region" description="Helical" evidence="2">
    <location>
        <begin position="200"/>
        <end position="218"/>
    </location>
</feature>
<sequence length="442" mass="48106">MVRAPTVRAVVAVRPTPQPYRDGVVTLSSEPGRTAARDGGPDRFRVLDGLRFVAALSVVVFHFTARAHEDWGTSVDRVFPTLSQYAAYGTLGVEFFFVISGFVILMTAWDRSLADYTASRIGRLFPAYWAGVALSTLLLVVLWPEGRPVELGEALVNATMLQEAWGVHRLEGVYWTLWIELRFYLLVGVLMLVGLTRARIVAFCVLWPVVGAMAARADSALLEAVLLPTHAPLFAGGMMLYFVLREGHSLVAWLVVGMNAVFAAHAADRAAVGRIDEITAVEHSSPVVWLVTLGCFAVVAAATLTRLREVRWRWLTVLGALTYPLYLVHEFWGRYVIHLLTPALPEYAVLGIALAATVALAWGVHRLVERPFAGRLRRTILRELQDLQRTTAPVGTAPVGSPAAGRAVRPPHGLGTPGCHGTRTASPAGVGRDPRASTLARS</sequence>